<evidence type="ECO:0000313" key="2">
    <source>
        <dbReference type="Proteomes" id="UP000027997"/>
    </source>
</evidence>
<proteinExistence type="predicted"/>
<sequence length="318" mass="35536">MHSRPAGSSVTQHRSWSKLIIKTSLTSMLIALAYFWTANESQKPSYIPDKTYKLTILNTSELTREYDNERTDSNAQLIKKQELINKIRKEVEADGGKLLLLSGGELSTDDDILNLKQLNQLGYNAMAVSPLLFDEPMNNIRTQEATADFPFLSANLYESETGRPVFDAYALFDFDGLRIAVMGLTRPGYLNDEIAEYRRGIELIEPEVAASELIPYLRRQADIVIVATHAIHYPKPSNNGNKSASPVSKMEGIDLMVGNSAQTPDEAYRVTETSASLNISACCPSIRRIDLEFRNGELKKTNSVQINLISKIDPEHGY</sequence>
<organism evidence="1 2">
    <name type="scientific">Endozoicomonas elysicola</name>
    <dbReference type="NCBI Taxonomy" id="305900"/>
    <lineage>
        <taxon>Bacteria</taxon>
        <taxon>Pseudomonadati</taxon>
        <taxon>Pseudomonadota</taxon>
        <taxon>Gammaproteobacteria</taxon>
        <taxon>Oceanospirillales</taxon>
        <taxon>Endozoicomonadaceae</taxon>
        <taxon>Endozoicomonas</taxon>
    </lineage>
</organism>
<comment type="caution">
    <text evidence="1">The sequence shown here is derived from an EMBL/GenBank/DDBJ whole genome shotgun (WGS) entry which is preliminary data.</text>
</comment>
<dbReference type="Gene3D" id="3.60.21.10">
    <property type="match status" value="1"/>
</dbReference>
<evidence type="ECO:0000313" key="1">
    <source>
        <dbReference type="EMBL" id="KEI69521.1"/>
    </source>
</evidence>
<dbReference type="EMBL" id="JOJP01000001">
    <property type="protein sequence ID" value="KEI69521.1"/>
    <property type="molecule type" value="Genomic_DNA"/>
</dbReference>
<name>A0A081K5U5_9GAMM</name>
<reference evidence="1 2" key="1">
    <citation type="submission" date="2014-06" db="EMBL/GenBank/DDBJ databases">
        <title>Whole Genome Sequences of Three Symbiotic Endozoicomonas Bacteria.</title>
        <authorList>
            <person name="Neave M.J."/>
            <person name="Apprill A."/>
            <person name="Voolstra C.R."/>
        </authorList>
    </citation>
    <scope>NUCLEOTIDE SEQUENCE [LARGE SCALE GENOMIC DNA]</scope>
    <source>
        <strain evidence="1 2">DSM 22380</strain>
    </source>
</reference>
<dbReference type="RefSeq" id="WP_020582053.1">
    <property type="nucleotide sequence ID" value="NZ_JOJP01000001.1"/>
</dbReference>
<keyword evidence="2" id="KW-1185">Reference proteome</keyword>
<dbReference type="PANTHER" id="PTHR11575:SF46">
    <property type="entry name" value="PROTEIN USHA"/>
    <property type="match status" value="1"/>
</dbReference>
<dbReference type="PANTHER" id="PTHR11575">
    <property type="entry name" value="5'-NUCLEOTIDASE-RELATED"/>
    <property type="match status" value="1"/>
</dbReference>
<dbReference type="GO" id="GO:0008253">
    <property type="term" value="F:5'-nucleotidase activity"/>
    <property type="evidence" value="ECO:0007669"/>
    <property type="project" value="TreeGrafter"/>
</dbReference>
<dbReference type="SUPFAM" id="SSF56300">
    <property type="entry name" value="Metallo-dependent phosphatases"/>
    <property type="match status" value="1"/>
</dbReference>
<dbReference type="InterPro" id="IPR006179">
    <property type="entry name" value="5_nucleotidase/apyrase"/>
</dbReference>
<dbReference type="AlphaFoldDB" id="A0A081K5U5"/>
<dbReference type="STRING" id="305900.GV64_01095"/>
<dbReference type="GO" id="GO:0008768">
    <property type="term" value="F:UDP-sugar diphosphatase activity"/>
    <property type="evidence" value="ECO:0007669"/>
    <property type="project" value="TreeGrafter"/>
</dbReference>
<accession>A0A081K5U5</accession>
<gene>
    <name evidence="1" type="ORF">GV64_01095</name>
</gene>
<dbReference type="eggNOG" id="COG0737">
    <property type="taxonomic scope" value="Bacteria"/>
</dbReference>
<evidence type="ECO:0008006" key="3">
    <source>
        <dbReference type="Google" id="ProtNLM"/>
    </source>
</evidence>
<dbReference type="Proteomes" id="UP000027997">
    <property type="component" value="Unassembled WGS sequence"/>
</dbReference>
<dbReference type="GO" id="GO:0009166">
    <property type="term" value="P:nucleotide catabolic process"/>
    <property type="evidence" value="ECO:0007669"/>
    <property type="project" value="InterPro"/>
</dbReference>
<dbReference type="GO" id="GO:0030288">
    <property type="term" value="C:outer membrane-bounded periplasmic space"/>
    <property type="evidence" value="ECO:0007669"/>
    <property type="project" value="TreeGrafter"/>
</dbReference>
<protein>
    <recommendedName>
        <fullName evidence="3">Calcineurin-like phosphoesterase domain-containing protein</fullName>
    </recommendedName>
</protein>
<dbReference type="InterPro" id="IPR029052">
    <property type="entry name" value="Metallo-depent_PP-like"/>
</dbReference>